<dbReference type="Gene3D" id="3.10.129.10">
    <property type="entry name" value="Hotdog Thioesterase"/>
    <property type="match status" value="1"/>
</dbReference>
<name>A0A0F4YN48_RASE3</name>
<dbReference type="Pfam" id="PF13279">
    <property type="entry name" value="4HBT_2"/>
    <property type="match status" value="1"/>
</dbReference>
<protein>
    <recommendedName>
        <fullName evidence="4">Capsule polysaccharide biosynthesis protein</fullName>
    </recommendedName>
</protein>
<dbReference type="RefSeq" id="XP_013325883.1">
    <property type="nucleotide sequence ID" value="XM_013470429.1"/>
</dbReference>
<reference evidence="2 3" key="1">
    <citation type="submission" date="2015-04" db="EMBL/GenBank/DDBJ databases">
        <authorList>
            <person name="Heijne W.H."/>
            <person name="Fedorova N.D."/>
            <person name="Nierman W.C."/>
            <person name="Vollebregt A.W."/>
            <person name="Zhao Z."/>
            <person name="Wu L."/>
            <person name="Kumar M."/>
            <person name="Stam H."/>
            <person name="van den Berg M.A."/>
            <person name="Pel H.J."/>
        </authorList>
    </citation>
    <scope>NUCLEOTIDE SEQUENCE [LARGE SCALE GENOMIC DNA]</scope>
    <source>
        <strain evidence="2 3">CBS 393.64</strain>
    </source>
</reference>
<dbReference type="SUPFAM" id="SSF54637">
    <property type="entry name" value="Thioesterase/thiol ester dehydrase-isomerase"/>
    <property type="match status" value="1"/>
</dbReference>
<evidence type="ECO:0008006" key="4">
    <source>
        <dbReference type="Google" id="ProtNLM"/>
    </source>
</evidence>
<dbReference type="AlphaFoldDB" id="A0A0F4YN48"/>
<sequence length="340" mass="38640">MAVASVIASSLDLLRDLLQSAWSLTSWKAVLLIFAIANWKSLPLGWHFRIFYHFFRNLRFRAEKPMIFDGKPPVDAKGRPAHPIFGAATVVTRTSLLETDYNIHKSNSTYFADLDVARTALVSRLYSPGMGIVSRELDEELSDGKHKKKKLPMYIALGSVYCTFKRELKPYEKFEIRSQIIAWDEKWLYMISYFLRPEKKEKKQRGEGGEGPTLAAVAVSKYVIKKGRLTVRPERVFRASGFLPPRPDGATPDTVGTPASGQGITTAVDGSSPVHEVLKLSADQVPAQEVLERQQKENSQSWNADEWTWERIEQERQRGLEIIKGYSTLDAKLHEQWDNL</sequence>
<dbReference type="EMBL" id="LASV01000363">
    <property type="protein sequence ID" value="KKA19271.1"/>
    <property type="molecule type" value="Genomic_DNA"/>
</dbReference>
<dbReference type="PANTHER" id="PTHR12475">
    <property type="match status" value="1"/>
</dbReference>
<dbReference type="GeneID" id="25319044"/>
<comment type="similarity">
    <text evidence="1">Belongs to the lcsJ thioesterase family.</text>
</comment>
<comment type="caution">
    <text evidence="2">The sequence shown here is derived from an EMBL/GenBank/DDBJ whole genome shotgun (WGS) entry which is preliminary data.</text>
</comment>
<keyword evidence="3" id="KW-1185">Reference proteome</keyword>
<gene>
    <name evidence="2" type="ORF">T310_6759</name>
</gene>
<dbReference type="OrthoDB" id="265761at2759"/>
<accession>A0A0F4YN48</accession>
<dbReference type="CDD" id="cd00586">
    <property type="entry name" value="4HBT"/>
    <property type="match status" value="1"/>
</dbReference>
<evidence type="ECO:0000313" key="3">
    <source>
        <dbReference type="Proteomes" id="UP000053958"/>
    </source>
</evidence>
<dbReference type="STRING" id="1408163.A0A0F4YN48"/>
<organism evidence="2 3">
    <name type="scientific">Rasamsonia emersonii (strain ATCC 16479 / CBS 393.64 / IMI 116815)</name>
    <dbReference type="NCBI Taxonomy" id="1408163"/>
    <lineage>
        <taxon>Eukaryota</taxon>
        <taxon>Fungi</taxon>
        <taxon>Dikarya</taxon>
        <taxon>Ascomycota</taxon>
        <taxon>Pezizomycotina</taxon>
        <taxon>Eurotiomycetes</taxon>
        <taxon>Eurotiomycetidae</taxon>
        <taxon>Eurotiales</taxon>
        <taxon>Trichocomaceae</taxon>
        <taxon>Rasamsonia</taxon>
    </lineage>
</organism>
<dbReference type="InterPro" id="IPR051490">
    <property type="entry name" value="THEM6_lcsJ_thioesterase"/>
</dbReference>
<dbReference type="InterPro" id="IPR029069">
    <property type="entry name" value="HotDog_dom_sf"/>
</dbReference>
<evidence type="ECO:0000256" key="1">
    <source>
        <dbReference type="ARBA" id="ARBA00038476"/>
    </source>
</evidence>
<dbReference type="Proteomes" id="UP000053958">
    <property type="component" value="Unassembled WGS sequence"/>
</dbReference>
<proteinExistence type="inferred from homology"/>
<dbReference type="PANTHER" id="PTHR12475:SF4">
    <property type="entry name" value="PROTEIN THEM6"/>
    <property type="match status" value="1"/>
</dbReference>
<evidence type="ECO:0000313" key="2">
    <source>
        <dbReference type="EMBL" id="KKA19271.1"/>
    </source>
</evidence>